<proteinExistence type="predicted"/>
<name>A0AA37M8D2_9HYPH</name>
<gene>
    <name evidence="1" type="ORF">MPEAHAMD_5966</name>
</gene>
<reference evidence="1" key="1">
    <citation type="journal article" date="2016" name="Front. Microbiol.">
        <title>Genome Sequence of the Piezophilic, Mesophilic Sulfate-Reducing Bacterium Desulfovibrio indicus J2T.</title>
        <authorList>
            <person name="Cao J."/>
            <person name="Maignien L."/>
            <person name="Shao Z."/>
            <person name="Alain K."/>
            <person name="Jebbar M."/>
        </authorList>
    </citation>
    <scope>NUCLEOTIDE SEQUENCE</scope>
    <source>
        <strain evidence="1">JCM 32048</strain>
    </source>
</reference>
<evidence type="ECO:0000313" key="1">
    <source>
        <dbReference type="EMBL" id="GJD65771.1"/>
    </source>
</evidence>
<comment type="caution">
    <text evidence="1">The sequence shown here is derived from an EMBL/GenBank/DDBJ whole genome shotgun (WGS) entry which is preliminary data.</text>
</comment>
<dbReference type="EMBL" id="BPQJ01000047">
    <property type="protein sequence ID" value="GJD65771.1"/>
    <property type="molecule type" value="Genomic_DNA"/>
</dbReference>
<sequence>MTARVCRVPRARCERYVAEGLTAAQIGRLEGWTETTILKHLRGLGIAPASRARVTLDDVLSVIEGRETVRDVCGRLGVTRAAVHVCAARAGIRIGPCRPQWGLQLDMFRSAA</sequence>
<accession>A0AA37M8D2</accession>
<keyword evidence="2" id="KW-1185">Reference proteome</keyword>
<protein>
    <submittedName>
        <fullName evidence="1">Uncharacterized protein</fullName>
    </submittedName>
</protein>
<dbReference type="AlphaFoldDB" id="A0AA37M8D2"/>
<reference evidence="1" key="2">
    <citation type="submission" date="2021-08" db="EMBL/GenBank/DDBJ databases">
        <authorList>
            <person name="Tani A."/>
            <person name="Ola A."/>
            <person name="Ogura Y."/>
            <person name="Katsura K."/>
            <person name="Hayashi T."/>
        </authorList>
    </citation>
    <scope>NUCLEOTIDE SEQUENCE</scope>
    <source>
        <strain evidence="1">JCM 32048</strain>
    </source>
</reference>
<organism evidence="1 2">
    <name type="scientific">Methylobacterium frigidaeris</name>
    <dbReference type="NCBI Taxonomy" id="2038277"/>
    <lineage>
        <taxon>Bacteria</taxon>
        <taxon>Pseudomonadati</taxon>
        <taxon>Pseudomonadota</taxon>
        <taxon>Alphaproteobacteria</taxon>
        <taxon>Hyphomicrobiales</taxon>
        <taxon>Methylobacteriaceae</taxon>
        <taxon>Methylobacterium</taxon>
    </lineage>
</organism>
<evidence type="ECO:0000313" key="2">
    <source>
        <dbReference type="Proteomes" id="UP001055286"/>
    </source>
</evidence>
<dbReference type="RefSeq" id="WP_238193132.1">
    <property type="nucleotide sequence ID" value="NZ_BPQJ01000047.1"/>
</dbReference>
<dbReference type="Proteomes" id="UP001055286">
    <property type="component" value="Unassembled WGS sequence"/>
</dbReference>